<accession>A0A6G1PR56</accession>
<keyword evidence="2" id="KW-1185">Reference proteome</keyword>
<proteinExistence type="predicted"/>
<dbReference type="Proteomes" id="UP000503349">
    <property type="component" value="Chromosome 8"/>
</dbReference>
<protein>
    <submittedName>
        <fullName evidence="1">Uncharacterized protein</fullName>
    </submittedName>
</protein>
<gene>
    <name evidence="1" type="ORF">EXN66_Car008300</name>
</gene>
<name>A0A6G1PR56_CHAAH</name>
<sequence>MCPLISLQSTSCNNTSCVHSKYNFTTNSQVLKQTSTHTHARTYTHTHTTMLKYLK</sequence>
<evidence type="ECO:0000313" key="1">
    <source>
        <dbReference type="EMBL" id="KAF3692624.1"/>
    </source>
</evidence>
<organism evidence="1 2">
    <name type="scientific">Channa argus</name>
    <name type="common">Northern snakehead</name>
    <name type="synonym">Ophicephalus argus</name>
    <dbReference type="NCBI Taxonomy" id="215402"/>
    <lineage>
        <taxon>Eukaryota</taxon>
        <taxon>Metazoa</taxon>
        <taxon>Chordata</taxon>
        <taxon>Craniata</taxon>
        <taxon>Vertebrata</taxon>
        <taxon>Euteleostomi</taxon>
        <taxon>Actinopterygii</taxon>
        <taxon>Neopterygii</taxon>
        <taxon>Teleostei</taxon>
        <taxon>Neoteleostei</taxon>
        <taxon>Acanthomorphata</taxon>
        <taxon>Anabantaria</taxon>
        <taxon>Anabantiformes</taxon>
        <taxon>Channoidei</taxon>
        <taxon>Channidae</taxon>
        <taxon>Channa</taxon>
    </lineage>
</organism>
<reference evidence="2" key="2">
    <citation type="submission" date="2019-02" db="EMBL/GenBank/DDBJ databases">
        <title>Opniocepnalus argus Var Kimnra genome.</title>
        <authorList>
            <person name="Zhou C."/>
            <person name="Xiao S."/>
        </authorList>
    </citation>
    <scope>NUCLEOTIDE SEQUENCE [LARGE SCALE GENOMIC DNA]</scope>
</reference>
<reference evidence="1 2" key="1">
    <citation type="submission" date="2019-02" db="EMBL/GenBank/DDBJ databases">
        <title>Opniocepnalus argus genome.</title>
        <authorList>
            <person name="Zhou C."/>
            <person name="Xiao S."/>
        </authorList>
    </citation>
    <scope>NUCLEOTIDE SEQUENCE [LARGE SCALE GENOMIC DNA]</scope>
    <source>
        <strain evidence="1">OARG1902GOOAL</strain>
        <tissue evidence="1">Muscle</tissue>
    </source>
</reference>
<dbReference type="AlphaFoldDB" id="A0A6G1PR56"/>
<dbReference type="EMBL" id="CM015719">
    <property type="protein sequence ID" value="KAF3692624.1"/>
    <property type="molecule type" value="Genomic_DNA"/>
</dbReference>
<evidence type="ECO:0000313" key="2">
    <source>
        <dbReference type="Proteomes" id="UP000503349"/>
    </source>
</evidence>